<evidence type="ECO:0000256" key="2">
    <source>
        <dbReference type="SAM" id="MobiDB-lite"/>
    </source>
</evidence>
<organism evidence="3 4">
    <name type="scientific">Pachysolen tannophilus NRRL Y-2460</name>
    <dbReference type="NCBI Taxonomy" id="669874"/>
    <lineage>
        <taxon>Eukaryota</taxon>
        <taxon>Fungi</taxon>
        <taxon>Dikarya</taxon>
        <taxon>Ascomycota</taxon>
        <taxon>Saccharomycotina</taxon>
        <taxon>Pichiomycetes</taxon>
        <taxon>Pachysolenaceae</taxon>
        <taxon>Pachysolen</taxon>
    </lineage>
</organism>
<name>A0A1E4TUH1_PACTA</name>
<evidence type="ECO:0000313" key="4">
    <source>
        <dbReference type="Proteomes" id="UP000094236"/>
    </source>
</evidence>
<dbReference type="InterPro" id="IPR051330">
    <property type="entry name" value="Phosphatase_reg/MetRdx"/>
</dbReference>
<dbReference type="STRING" id="669874.A0A1E4TUH1"/>
<dbReference type="EMBL" id="KV454014">
    <property type="protein sequence ID" value="ODV95384.1"/>
    <property type="molecule type" value="Genomic_DNA"/>
</dbReference>
<dbReference type="Proteomes" id="UP000094236">
    <property type="component" value="Unassembled WGS sequence"/>
</dbReference>
<dbReference type="InterPro" id="IPR007303">
    <property type="entry name" value="TIP41-like"/>
</dbReference>
<feature type="compositionally biased region" description="Low complexity" evidence="2">
    <location>
        <begin position="276"/>
        <end position="298"/>
    </location>
</feature>
<evidence type="ECO:0000313" key="3">
    <source>
        <dbReference type="EMBL" id="ODV95384.1"/>
    </source>
</evidence>
<protein>
    <recommendedName>
        <fullName evidence="5">Type 2A phosphatase activator TIP41</fullName>
    </recommendedName>
</protein>
<proteinExistence type="inferred from homology"/>
<dbReference type="GO" id="GO:0031929">
    <property type="term" value="P:TOR signaling"/>
    <property type="evidence" value="ECO:0007669"/>
    <property type="project" value="TreeGrafter"/>
</dbReference>
<feature type="compositionally biased region" description="Low complexity" evidence="2">
    <location>
        <begin position="121"/>
        <end position="145"/>
    </location>
</feature>
<dbReference type="Pfam" id="PF04176">
    <property type="entry name" value="TIP41"/>
    <property type="match status" value="1"/>
</dbReference>
<feature type="region of interest" description="Disordered" evidence="2">
    <location>
        <begin position="1"/>
        <end position="33"/>
    </location>
</feature>
<dbReference type="GO" id="GO:0005829">
    <property type="term" value="C:cytosol"/>
    <property type="evidence" value="ECO:0007669"/>
    <property type="project" value="TreeGrafter"/>
</dbReference>
<sequence>MAMTGGGSENSGDNGNDSNDKKIAPASQSTFNTPGIAAVHINAAREAVELHTRDRRPNLTLVNNKSQRIAQTAQTAPMASTASTAQNLQNLQNAQKLPKAPKAQLQQGQKFQVPLSKKKQSTITTSTSTSTDIKIPTHHSPSSTPWPCSNPQCQHCGSVIIPAPQSSLPIRDVPSISIKNWDIYLTKNPILNATELEDFEKSFNFPLPEMIFGNNGIEIYNPILKWGFKVNCFDSLKLIDDNVDPSKLLKVSYANDWYKARQVKHNSNSVATGTINGSSSNSSSNKNDNQDISSGSITSGSSESIMEIYKSFDWTYTTTYKGDEFTNNAKHFQKDNTREIPLHKLTDKLQPILFYQEFVLYEDELGDNGISILSCKVRCMKNCMLLLLRFFLRVDNVIFRINDTRLYIDFEENLIIREFKTQESSYNDLLKKINPSSGDPRSLLRDSNWVAQNTKLLKAEREYVEL</sequence>
<dbReference type="PANTHER" id="PTHR21021:SF16">
    <property type="entry name" value="TIP41-LIKE PROTEIN"/>
    <property type="match status" value="1"/>
</dbReference>
<comment type="similarity">
    <text evidence="1">Belongs to the TIP41 family.</text>
</comment>
<dbReference type="AlphaFoldDB" id="A0A1E4TUH1"/>
<evidence type="ECO:0008006" key="5">
    <source>
        <dbReference type="Google" id="ProtNLM"/>
    </source>
</evidence>
<dbReference type="OrthoDB" id="10253878at2759"/>
<keyword evidence="4" id="KW-1185">Reference proteome</keyword>
<dbReference type="PANTHER" id="PTHR21021">
    <property type="entry name" value="GAF/PUTATIVE CYTOSKELETAL PROTEIN"/>
    <property type="match status" value="1"/>
</dbReference>
<gene>
    <name evidence="3" type="ORF">PACTADRAFT_50112</name>
</gene>
<feature type="region of interest" description="Disordered" evidence="2">
    <location>
        <begin position="269"/>
        <end position="298"/>
    </location>
</feature>
<dbReference type="GO" id="GO:1904262">
    <property type="term" value="P:negative regulation of TORC1 signaling"/>
    <property type="evidence" value="ECO:0007669"/>
    <property type="project" value="EnsemblFungi"/>
</dbReference>
<reference evidence="4" key="1">
    <citation type="submission" date="2016-05" db="EMBL/GenBank/DDBJ databases">
        <title>Comparative genomics of biotechnologically important yeasts.</title>
        <authorList>
            <consortium name="DOE Joint Genome Institute"/>
            <person name="Riley R."/>
            <person name="Haridas S."/>
            <person name="Wolfe K.H."/>
            <person name="Lopes M.R."/>
            <person name="Hittinger C.T."/>
            <person name="Goker M."/>
            <person name="Salamov A."/>
            <person name="Wisecaver J."/>
            <person name="Long T.M."/>
            <person name="Aerts A.L."/>
            <person name="Barry K."/>
            <person name="Choi C."/>
            <person name="Clum A."/>
            <person name="Coughlan A.Y."/>
            <person name="Deshpande S."/>
            <person name="Douglass A.P."/>
            <person name="Hanson S.J."/>
            <person name="Klenk H.-P."/>
            <person name="Labutti K."/>
            <person name="Lapidus A."/>
            <person name="Lindquist E."/>
            <person name="Lipzen A."/>
            <person name="Meier-Kolthoff J.P."/>
            <person name="Ohm R.A."/>
            <person name="Otillar R.P."/>
            <person name="Pangilinan J."/>
            <person name="Peng Y."/>
            <person name="Rokas A."/>
            <person name="Rosa C.A."/>
            <person name="Scheuner C."/>
            <person name="Sibirny A.A."/>
            <person name="Slot J.C."/>
            <person name="Stielow J.B."/>
            <person name="Sun H."/>
            <person name="Kurtzman C.P."/>
            <person name="Blackwell M."/>
            <person name="Grigoriev I.V."/>
            <person name="Jeffries T.W."/>
        </authorList>
    </citation>
    <scope>NUCLEOTIDE SEQUENCE [LARGE SCALE GENOMIC DNA]</scope>
    <source>
        <strain evidence="4">NRRL Y-2460</strain>
    </source>
</reference>
<evidence type="ECO:0000256" key="1">
    <source>
        <dbReference type="ARBA" id="ARBA00006658"/>
    </source>
</evidence>
<accession>A0A1E4TUH1</accession>
<feature type="region of interest" description="Disordered" evidence="2">
    <location>
        <begin position="96"/>
        <end position="146"/>
    </location>
</feature>